<dbReference type="GO" id="GO:0140359">
    <property type="term" value="F:ABC-type transporter activity"/>
    <property type="evidence" value="ECO:0007669"/>
    <property type="project" value="InterPro"/>
</dbReference>
<keyword evidence="2 6" id="KW-0812">Transmembrane</keyword>
<dbReference type="GO" id="GO:0016020">
    <property type="term" value="C:membrane"/>
    <property type="evidence" value="ECO:0007669"/>
    <property type="project" value="UniProtKB-SubCell"/>
</dbReference>
<organism evidence="8 10">
    <name type="scientific">Brevibacterium casei</name>
    <dbReference type="NCBI Taxonomy" id="33889"/>
    <lineage>
        <taxon>Bacteria</taxon>
        <taxon>Bacillati</taxon>
        <taxon>Actinomycetota</taxon>
        <taxon>Actinomycetes</taxon>
        <taxon>Micrococcales</taxon>
        <taxon>Brevibacteriaceae</taxon>
        <taxon>Brevibacterium</taxon>
    </lineage>
</organism>
<dbReference type="InterPro" id="IPR017500">
    <property type="entry name" value="Phage_infect_YhgE_N"/>
</dbReference>
<dbReference type="SUPFAM" id="SSF58104">
    <property type="entry name" value="Methyl-accepting chemotaxis protein (MCP) signaling domain"/>
    <property type="match status" value="1"/>
</dbReference>
<feature type="transmembrane region" description="Helical" evidence="6">
    <location>
        <begin position="598"/>
        <end position="615"/>
    </location>
</feature>
<dbReference type="AlphaFoldDB" id="A0A165EA67"/>
<dbReference type="Proteomes" id="UP000076612">
    <property type="component" value="Unassembled WGS sequence"/>
</dbReference>
<proteinExistence type="predicted"/>
<dbReference type="NCBIfam" id="TIGR03062">
    <property type="entry name" value="pip_yhgE_Cterm"/>
    <property type="match status" value="1"/>
</dbReference>
<evidence type="ECO:0000256" key="4">
    <source>
        <dbReference type="ARBA" id="ARBA00023136"/>
    </source>
</evidence>
<reference evidence="8" key="2">
    <citation type="submission" date="2016-01" db="EMBL/GenBank/DDBJ databases">
        <authorList>
            <person name="Hong K.W."/>
        </authorList>
    </citation>
    <scope>NUCLEOTIDE SEQUENCE</scope>
    <source>
        <strain evidence="8">M40</strain>
    </source>
</reference>
<evidence type="ECO:0000256" key="6">
    <source>
        <dbReference type="SAM" id="Phobius"/>
    </source>
</evidence>
<reference evidence="10" key="1">
    <citation type="submission" date="2016-01" db="EMBL/GenBank/DDBJ databases">
        <title>Draft genome of Chromobacterium sp. F49.</title>
        <authorList>
            <person name="Hong K.W."/>
        </authorList>
    </citation>
    <scope>NUCLEOTIDE SEQUENCE [LARGE SCALE GENOMIC DNA]</scope>
    <source>
        <strain evidence="10">M40</strain>
    </source>
</reference>
<keyword evidence="4 6" id="KW-0472">Membrane</keyword>
<dbReference type="Proteomes" id="UP000386281">
    <property type="component" value="Unassembled WGS sequence"/>
</dbReference>
<dbReference type="InterPro" id="IPR013525">
    <property type="entry name" value="ABC2_TM"/>
</dbReference>
<evidence type="ECO:0000313" key="11">
    <source>
        <dbReference type="Proteomes" id="UP000386281"/>
    </source>
</evidence>
<feature type="transmembrane region" description="Helical" evidence="6">
    <location>
        <begin position="683"/>
        <end position="708"/>
    </location>
</feature>
<feature type="compositionally biased region" description="Basic and acidic residues" evidence="5">
    <location>
        <begin position="293"/>
        <end position="310"/>
    </location>
</feature>
<dbReference type="PANTHER" id="PTHR43077:SF5">
    <property type="entry name" value="PHAGE INFECTION PROTEIN"/>
    <property type="match status" value="1"/>
</dbReference>
<protein>
    <submittedName>
        <fullName evidence="9">Chromosome segregation protein</fullName>
    </submittedName>
</protein>
<gene>
    <name evidence="8" type="ORF">AVW13_09690</name>
    <name evidence="9" type="ORF">NCTC12391_01695</name>
</gene>
<accession>A0A165EA67</accession>
<dbReference type="Pfam" id="PF12698">
    <property type="entry name" value="ABC2_membrane_3"/>
    <property type="match status" value="1"/>
</dbReference>
<evidence type="ECO:0000256" key="5">
    <source>
        <dbReference type="SAM" id="MobiDB-lite"/>
    </source>
</evidence>
<dbReference type="Gene3D" id="1.10.287.950">
    <property type="entry name" value="Methyl-accepting chemotaxis protein"/>
    <property type="match status" value="1"/>
</dbReference>
<evidence type="ECO:0000313" key="9">
    <source>
        <dbReference type="EMBL" id="VEW13445.1"/>
    </source>
</evidence>
<dbReference type="NCBIfam" id="TIGR03061">
    <property type="entry name" value="pip_yhgE_Nterm"/>
    <property type="match status" value="1"/>
</dbReference>
<feature type="compositionally biased region" description="Basic and acidic residues" evidence="5">
    <location>
        <begin position="472"/>
        <end position="481"/>
    </location>
</feature>
<dbReference type="EMBL" id="LQQR01000013">
    <property type="protein sequence ID" value="KZE21710.1"/>
    <property type="molecule type" value="Genomic_DNA"/>
</dbReference>
<dbReference type="InterPro" id="IPR017501">
    <property type="entry name" value="Phage_infect_YhgE_C"/>
</dbReference>
<feature type="transmembrane region" description="Helical" evidence="6">
    <location>
        <begin position="20"/>
        <end position="39"/>
    </location>
</feature>
<feature type="transmembrane region" description="Helical" evidence="6">
    <location>
        <begin position="622"/>
        <end position="643"/>
    </location>
</feature>
<dbReference type="InterPro" id="IPR051328">
    <property type="entry name" value="T7SS_ABC-Transporter"/>
</dbReference>
<feature type="transmembrane region" description="Helical" evidence="6">
    <location>
        <begin position="571"/>
        <end position="592"/>
    </location>
</feature>
<dbReference type="InterPro" id="IPR023908">
    <property type="entry name" value="xxxLxxG_rpt"/>
</dbReference>
<evidence type="ECO:0000259" key="7">
    <source>
        <dbReference type="Pfam" id="PF12698"/>
    </source>
</evidence>
<reference evidence="9 11" key="3">
    <citation type="submission" date="2019-02" db="EMBL/GenBank/DDBJ databases">
        <authorList>
            <consortium name="Pathogen Informatics"/>
        </authorList>
    </citation>
    <scope>NUCLEOTIDE SEQUENCE [LARGE SCALE GENOMIC DNA]</scope>
    <source>
        <strain evidence="9 11">3012STDY7078520</strain>
    </source>
</reference>
<evidence type="ECO:0000256" key="3">
    <source>
        <dbReference type="ARBA" id="ARBA00022989"/>
    </source>
</evidence>
<dbReference type="EMBL" id="CAACXN010000015">
    <property type="protein sequence ID" value="VEW13445.1"/>
    <property type="molecule type" value="Genomic_DNA"/>
</dbReference>
<evidence type="ECO:0000313" key="10">
    <source>
        <dbReference type="Proteomes" id="UP000076612"/>
    </source>
</evidence>
<sequence length="725" mass="76151">MFSLPWLELTRFKRHTITRLAMIVVAVIPAIYGGLYLASNWDPTNHLDRLQAAVVNEDTGAEKPNSDGERLNAGDELVDKITPKGEGGFDWQETSAQEAKDGLAEGKYFAILEIPSNFSKRLVSTGGDDPEQAGLELRTDDAHSFIVGQLSGTVLAEIKAGLNETTTSEYVSQVYVGFNDIHSSIQKAADGASDLHDGAVELHDGSGKLAKGAHDLDKGVGDLQKGIGDLDDGAGKLAKGSGDLATGADTLAKGTGDAESGAKKLAKGAGQVAEGTGQLRDVADGATDKAESLKKKADDLTESARPKLDQAEEDLDSAHSKVSGSVDDRIEQLQRDYPDDPNVEKLAEEVGALGDDLDSAHERASKAADEVRGLEKPVKNAVDDVMDKIREADKKIGQLDDGAQQVADGANDLHSGLVKLDKGANDLAKGAGDLHDGAVALKDGTAKAKDGVGQLKDGSSQLAKGATDLDEGAGKLDEGSGELSDKLAEGVKQIPTYDKDDREKRSDVVAVPVDAEKVKNNAVSTYGEGLAAFFISLALWIGGMITYMVLNAIPYRALASTAKSNRIAWAGYVPGLLFGIAQVAVLYGVLWFALDFSAGAWLGTLVFSILVAACFHSVHQLCVAALGGVGRLIALVLLMIQIASAGGTYPVQTAPEIFQIISPFLPMTYAVTGLRTLIAGGDLFIAVQAAGVLLLMTVICLLATVLVCSRKRMVTLTQLHPSLSL</sequence>
<keyword evidence="3 6" id="KW-1133">Transmembrane helix</keyword>
<feature type="region of interest" description="Disordered" evidence="5">
    <location>
        <begin position="450"/>
        <end position="481"/>
    </location>
</feature>
<name>A0A165EA67_9MICO</name>
<dbReference type="RefSeq" id="WP_063249676.1">
    <property type="nucleotide sequence ID" value="NZ_CAACXN010000015.1"/>
</dbReference>
<feature type="transmembrane region" description="Helical" evidence="6">
    <location>
        <begin position="530"/>
        <end position="550"/>
    </location>
</feature>
<comment type="subcellular location">
    <subcellularLocation>
        <location evidence="1">Membrane</location>
        <topology evidence="1">Multi-pass membrane protein</topology>
    </subcellularLocation>
</comment>
<feature type="region of interest" description="Disordered" evidence="5">
    <location>
        <begin position="293"/>
        <end position="329"/>
    </location>
</feature>
<dbReference type="STRING" id="33889.AVW13_09690"/>
<feature type="domain" description="ABC-2 type transporter transmembrane" evidence="7">
    <location>
        <begin position="508"/>
        <end position="705"/>
    </location>
</feature>
<dbReference type="NCBIfam" id="TIGR03057">
    <property type="entry name" value="xxxLxxG_by_4"/>
    <property type="match status" value="6"/>
</dbReference>
<evidence type="ECO:0000256" key="2">
    <source>
        <dbReference type="ARBA" id="ARBA00022692"/>
    </source>
</evidence>
<evidence type="ECO:0000313" key="8">
    <source>
        <dbReference type="EMBL" id="KZE21710.1"/>
    </source>
</evidence>
<dbReference type="PANTHER" id="PTHR43077">
    <property type="entry name" value="TRANSPORT PERMEASE YVFS-RELATED"/>
    <property type="match status" value="1"/>
</dbReference>
<dbReference type="Gene3D" id="3.40.1710.10">
    <property type="entry name" value="abc type-2 transporter like domain"/>
    <property type="match status" value="1"/>
</dbReference>
<evidence type="ECO:0000256" key="1">
    <source>
        <dbReference type="ARBA" id="ARBA00004141"/>
    </source>
</evidence>